<organism evidence="3 4">
    <name type="scientific">Arthrobacter silviterrae</name>
    <dbReference type="NCBI Taxonomy" id="2026658"/>
    <lineage>
        <taxon>Bacteria</taxon>
        <taxon>Bacillati</taxon>
        <taxon>Actinomycetota</taxon>
        <taxon>Actinomycetes</taxon>
        <taxon>Micrococcales</taxon>
        <taxon>Micrococcaceae</taxon>
        <taxon>Arthrobacter</taxon>
    </lineage>
</organism>
<dbReference type="RefSeq" id="WP_165181995.1">
    <property type="nucleotide sequence ID" value="NZ_JAAKZI010000014.1"/>
</dbReference>
<dbReference type="SUPFAM" id="SSF143011">
    <property type="entry name" value="RelE-like"/>
    <property type="match status" value="1"/>
</dbReference>
<dbReference type="PANTHER" id="PTHR35601">
    <property type="entry name" value="TOXIN RELE"/>
    <property type="match status" value="1"/>
</dbReference>
<keyword evidence="2" id="KW-1277">Toxin-antitoxin system</keyword>
<protein>
    <submittedName>
        <fullName evidence="3">Type II toxin-antitoxin system RelE/ParE family toxin</fullName>
    </submittedName>
</protein>
<proteinExistence type="inferred from homology"/>
<dbReference type="Gene3D" id="3.30.2310.20">
    <property type="entry name" value="RelE-like"/>
    <property type="match status" value="1"/>
</dbReference>
<dbReference type="EMBL" id="JAAKZI010000014">
    <property type="protein sequence ID" value="NGN83773.1"/>
    <property type="molecule type" value="Genomic_DNA"/>
</dbReference>
<accession>A0ABX0DA56</accession>
<dbReference type="InterPro" id="IPR035093">
    <property type="entry name" value="RelE/ParE_toxin_dom_sf"/>
</dbReference>
<sequence length="88" mass="10484">MSYSIRLTPKAQKSVKKLDPVVARRIRRFLEERLAVADDPRQLGRKLVSEEFWRYRVGDYRILVTIDDEQILVLVIDIAHRRDIYSDL</sequence>
<gene>
    <name evidence="3" type="ORF">G6N77_09930</name>
</gene>
<evidence type="ECO:0000313" key="4">
    <source>
        <dbReference type="Proteomes" id="UP000479226"/>
    </source>
</evidence>
<keyword evidence="4" id="KW-1185">Reference proteome</keyword>
<evidence type="ECO:0000313" key="3">
    <source>
        <dbReference type="EMBL" id="NGN83773.1"/>
    </source>
</evidence>
<comment type="caution">
    <text evidence="3">The sequence shown here is derived from an EMBL/GenBank/DDBJ whole genome shotgun (WGS) entry which is preliminary data.</text>
</comment>
<evidence type="ECO:0000256" key="1">
    <source>
        <dbReference type="ARBA" id="ARBA00006226"/>
    </source>
</evidence>
<dbReference type="Pfam" id="PF05016">
    <property type="entry name" value="ParE_toxin"/>
    <property type="match status" value="1"/>
</dbReference>
<name>A0ABX0DA56_9MICC</name>
<comment type="similarity">
    <text evidence="1">Belongs to the RelE toxin family.</text>
</comment>
<dbReference type="InterPro" id="IPR007712">
    <property type="entry name" value="RelE/ParE_toxin"/>
</dbReference>
<dbReference type="Proteomes" id="UP000479226">
    <property type="component" value="Unassembled WGS sequence"/>
</dbReference>
<dbReference type="PANTHER" id="PTHR35601:SF1">
    <property type="entry name" value="TOXIN RELE"/>
    <property type="match status" value="1"/>
</dbReference>
<evidence type="ECO:0000256" key="2">
    <source>
        <dbReference type="ARBA" id="ARBA00022649"/>
    </source>
</evidence>
<reference evidence="3 4" key="1">
    <citation type="submission" date="2020-02" db="EMBL/GenBank/DDBJ databases">
        <title>Genome sequence of the type strain DSM 27180 of Arthrobacter silviterrae.</title>
        <authorList>
            <person name="Gao J."/>
            <person name="Sun J."/>
        </authorList>
    </citation>
    <scope>NUCLEOTIDE SEQUENCE [LARGE SCALE GENOMIC DNA]</scope>
    <source>
        <strain evidence="3 4">DSM 27180</strain>
    </source>
</reference>